<feature type="non-terminal residue" evidence="1">
    <location>
        <position position="368"/>
    </location>
</feature>
<accession>A0AC59YQL9</accession>
<evidence type="ECO:0000313" key="2">
    <source>
        <dbReference type="Proteomes" id="UP001162501"/>
    </source>
</evidence>
<evidence type="ECO:0000313" key="1">
    <source>
        <dbReference type="EMBL" id="CAM9906469.1"/>
    </source>
</evidence>
<dbReference type="EMBL" id="OX596086">
    <property type="protein sequence ID" value="CAM9906469.1"/>
    <property type="molecule type" value="Genomic_DNA"/>
</dbReference>
<dbReference type="Proteomes" id="UP001162501">
    <property type="component" value="Chromosome 2"/>
</dbReference>
<proteinExistence type="predicted"/>
<reference evidence="1" key="1">
    <citation type="submission" date="2023-05" db="EMBL/GenBank/DDBJ databases">
        <authorList>
            <consortium name="ELIXIR-Norway"/>
        </authorList>
    </citation>
    <scope>NUCLEOTIDE SEQUENCE</scope>
</reference>
<sequence length="368" mass="39299">MGSVSSALARSRSRNAVVQLGSSPAPQPEAPPAAPATRGDPFALQQTRRLGPGRGEAATRPAAWEAQRAAPSPERQAKLASPELSPVLNSEESMPESQQSRSPSAAGKFPSFCKDRGSRSEEKGMTEDEMAGWHHRLDGHVSPAQVGCMRQVLGPGALGRPRGIGWRGRWEGGSGWGIHPARSALSERRTGGDSAPRARVGDAAESGAPAPVCAPLRWGPQDAAGQAMTDASNRKEGFKKCRSATFSIDGYSFTIVANEAGDKTARPLARFSRSKSQNCLWNSLIDGLTGNVKEKPRPTIVHDPRPPEEILADELPPLDSPEALVKTSFRFGGLQLSLFLLVCVWSDFSPVGCIVSMPENYLLSLHLL</sequence>
<organism evidence="1 2">
    <name type="scientific">Rangifer tarandus platyrhynchus</name>
    <name type="common">Svalbard reindeer</name>
    <dbReference type="NCBI Taxonomy" id="3082113"/>
    <lineage>
        <taxon>Eukaryota</taxon>
        <taxon>Metazoa</taxon>
        <taxon>Chordata</taxon>
        <taxon>Craniata</taxon>
        <taxon>Vertebrata</taxon>
        <taxon>Euteleostomi</taxon>
        <taxon>Mammalia</taxon>
        <taxon>Eutheria</taxon>
        <taxon>Laurasiatheria</taxon>
        <taxon>Artiodactyla</taxon>
        <taxon>Ruminantia</taxon>
        <taxon>Pecora</taxon>
        <taxon>Cervidae</taxon>
        <taxon>Odocoileinae</taxon>
        <taxon>Rangifer</taxon>
    </lineage>
</organism>
<gene>
    <name evidence="1" type="ORF">MRATA1EN22A_LOCUS9168</name>
</gene>
<reference evidence="1" key="2">
    <citation type="submission" date="2025-03" db="EMBL/GenBank/DDBJ databases">
        <authorList>
            <consortium name="ELIXIR-Norway"/>
            <consortium name="Elixir Norway"/>
        </authorList>
    </citation>
    <scope>NUCLEOTIDE SEQUENCE</scope>
</reference>
<protein>
    <submittedName>
        <fullName evidence="1">Uncharacterized protein</fullName>
    </submittedName>
</protein>
<feature type="non-terminal residue" evidence="1">
    <location>
        <position position="1"/>
    </location>
</feature>
<name>A0AC59YQL9_RANTA</name>